<evidence type="ECO:0000313" key="1">
    <source>
        <dbReference type="EMBL" id="GAG87170.1"/>
    </source>
</evidence>
<accession>X1AWN0</accession>
<organism evidence="1">
    <name type="scientific">marine sediment metagenome</name>
    <dbReference type="NCBI Taxonomy" id="412755"/>
    <lineage>
        <taxon>unclassified sequences</taxon>
        <taxon>metagenomes</taxon>
        <taxon>ecological metagenomes</taxon>
    </lineage>
</organism>
<reference evidence="1" key="1">
    <citation type="journal article" date="2014" name="Front. Microbiol.">
        <title>High frequency of phylogenetically diverse reductive dehalogenase-homologous genes in deep subseafloor sedimentary metagenomes.</title>
        <authorList>
            <person name="Kawai M."/>
            <person name="Futagami T."/>
            <person name="Toyoda A."/>
            <person name="Takaki Y."/>
            <person name="Nishi S."/>
            <person name="Hori S."/>
            <person name="Arai W."/>
            <person name="Tsubouchi T."/>
            <person name="Morono Y."/>
            <person name="Uchiyama I."/>
            <person name="Ito T."/>
            <person name="Fujiyama A."/>
            <person name="Inagaki F."/>
            <person name="Takami H."/>
        </authorList>
    </citation>
    <scope>NUCLEOTIDE SEQUENCE</scope>
    <source>
        <strain evidence="1">Expedition CK06-06</strain>
    </source>
</reference>
<protein>
    <submittedName>
        <fullName evidence="1">Uncharacterized protein</fullName>
    </submittedName>
</protein>
<proteinExistence type="predicted"/>
<dbReference type="AlphaFoldDB" id="X1AWN0"/>
<comment type="caution">
    <text evidence="1">The sequence shown here is derived from an EMBL/GenBank/DDBJ whole genome shotgun (WGS) entry which is preliminary data.</text>
</comment>
<gene>
    <name evidence="1" type="ORF">S01H4_30328</name>
</gene>
<sequence>MGEQPKEEILLAPEYAMLEFGDGYIALIQGGVKGEDDDGKKIVDFMIKPSEPLKKRYNIKDSMLNKNWAMEFRVFEKT</sequence>
<dbReference type="EMBL" id="BART01015646">
    <property type="protein sequence ID" value="GAG87170.1"/>
    <property type="molecule type" value="Genomic_DNA"/>
</dbReference>
<name>X1AWN0_9ZZZZ</name>